<dbReference type="Pfam" id="PF01878">
    <property type="entry name" value="EVE"/>
    <property type="match status" value="1"/>
</dbReference>
<evidence type="ECO:0000259" key="1">
    <source>
        <dbReference type="Pfam" id="PF01878"/>
    </source>
</evidence>
<dbReference type="InterPro" id="IPR002740">
    <property type="entry name" value="EVE_domain"/>
</dbReference>
<name>A0A2W5HS91_9BACT</name>
<dbReference type="InterPro" id="IPR047197">
    <property type="entry name" value="THYN1-like_EVE"/>
</dbReference>
<protein>
    <submittedName>
        <fullName evidence="2">EVE domain-containing protein</fullName>
    </submittedName>
</protein>
<comment type="caution">
    <text evidence="2">The sequence shown here is derived from an EMBL/GenBank/DDBJ whole genome shotgun (WGS) entry which is preliminary data.</text>
</comment>
<evidence type="ECO:0000313" key="2">
    <source>
        <dbReference type="EMBL" id="PZP56549.1"/>
    </source>
</evidence>
<reference evidence="2 3" key="1">
    <citation type="submission" date="2017-08" db="EMBL/GenBank/DDBJ databases">
        <title>Infants hospitalized years apart are colonized by the same room-sourced microbial strains.</title>
        <authorList>
            <person name="Brooks B."/>
            <person name="Olm M.R."/>
            <person name="Firek B.A."/>
            <person name="Baker R."/>
            <person name="Thomas B.C."/>
            <person name="Morowitz M.J."/>
            <person name="Banfield J.F."/>
        </authorList>
    </citation>
    <scope>NUCLEOTIDE SEQUENCE [LARGE SCALE GENOMIC DNA]</scope>
    <source>
        <strain evidence="2">S2_006_000_R2_64</strain>
    </source>
</reference>
<accession>A0A2W5HS91</accession>
<dbReference type="PANTHER" id="PTHR14087:SF7">
    <property type="entry name" value="THYMOCYTE NUCLEAR PROTEIN 1"/>
    <property type="match status" value="1"/>
</dbReference>
<sequence>MTRYWLMKSEPDVYPWEQLVREKKGHWDGVRNHTAARNMRDMKRGDLAFFYHSNIGKEIVGIMEITKEAYPDPTDETGKFVMVDVKPVKPFPRPVTLAEIKANPIYKDMDLIRLSRLSVGKVTDKEWASICKLGKI</sequence>
<evidence type="ECO:0000313" key="3">
    <source>
        <dbReference type="Proteomes" id="UP000249739"/>
    </source>
</evidence>
<dbReference type="SUPFAM" id="SSF88697">
    <property type="entry name" value="PUA domain-like"/>
    <property type="match status" value="1"/>
</dbReference>
<feature type="domain" description="EVE" evidence="1">
    <location>
        <begin position="3"/>
        <end position="133"/>
    </location>
</feature>
<proteinExistence type="predicted"/>
<dbReference type="CDD" id="cd21133">
    <property type="entry name" value="EVE"/>
    <property type="match status" value="1"/>
</dbReference>
<dbReference type="InterPro" id="IPR015947">
    <property type="entry name" value="PUA-like_sf"/>
</dbReference>
<dbReference type="Gene3D" id="3.10.590.10">
    <property type="entry name" value="ph1033 like domains"/>
    <property type="match status" value="1"/>
</dbReference>
<dbReference type="InterPro" id="IPR052181">
    <property type="entry name" value="5hmC_binding"/>
</dbReference>
<organism evidence="2 3">
    <name type="scientific">Micavibrio aeruginosavorus</name>
    <dbReference type="NCBI Taxonomy" id="349221"/>
    <lineage>
        <taxon>Bacteria</taxon>
        <taxon>Pseudomonadati</taxon>
        <taxon>Bdellovibrionota</taxon>
        <taxon>Bdellovibrionia</taxon>
        <taxon>Bdellovibrionales</taxon>
        <taxon>Pseudobdellovibrionaceae</taxon>
        <taxon>Micavibrio</taxon>
    </lineage>
</organism>
<dbReference type="AlphaFoldDB" id="A0A2W5HS91"/>
<dbReference type="Proteomes" id="UP000249739">
    <property type="component" value="Unassembled WGS sequence"/>
</dbReference>
<gene>
    <name evidence="2" type="ORF">DI586_03360</name>
</gene>
<dbReference type="EMBL" id="QFOT01000022">
    <property type="protein sequence ID" value="PZP56549.1"/>
    <property type="molecule type" value="Genomic_DNA"/>
</dbReference>
<dbReference type="PANTHER" id="PTHR14087">
    <property type="entry name" value="THYMOCYTE NUCLEAR PROTEIN 1"/>
    <property type="match status" value="1"/>
</dbReference>